<keyword evidence="3" id="KW-1185">Reference proteome</keyword>
<dbReference type="AlphaFoldDB" id="A0A9N9LT65"/>
<organism evidence="2 3">
    <name type="scientific">Hymenoscyphus albidus</name>
    <dbReference type="NCBI Taxonomy" id="595503"/>
    <lineage>
        <taxon>Eukaryota</taxon>
        <taxon>Fungi</taxon>
        <taxon>Dikarya</taxon>
        <taxon>Ascomycota</taxon>
        <taxon>Pezizomycotina</taxon>
        <taxon>Leotiomycetes</taxon>
        <taxon>Helotiales</taxon>
        <taxon>Helotiaceae</taxon>
        <taxon>Hymenoscyphus</taxon>
    </lineage>
</organism>
<dbReference type="Proteomes" id="UP000701801">
    <property type="component" value="Unassembled WGS sequence"/>
</dbReference>
<gene>
    <name evidence="2" type="ORF">HYALB_00011342</name>
</gene>
<evidence type="ECO:0000256" key="1">
    <source>
        <dbReference type="SAM" id="SignalP"/>
    </source>
</evidence>
<dbReference type="OrthoDB" id="3446835at2759"/>
<name>A0A9N9LT65_9HELO</name>
<protein>
    <submittedName>
        <fullName evidence="2">Uncharacterized protein</fullName>
    </submittedName>
</protein>
<evidence type="ECO:0000313" key="3">
    <source>
        <dbReference type="Proteomes" id="UP000701801"/>
    </source>
</evidence>
<comment type="caution">
    <text evidence="2">The sequence shown here is derived from an EMBL/GenBank/DDBJ whole genome shotgun (WGS) entry which is preliminary data.</text>
</comment>
<feature type="chain" id="PRO_5040168438" evidence="1">
    <location>
        <begin position="20"/>
        <end position="118"/>
    </location>
</feature>
<feature type="signal peptide" evidence="1">
    <location>
        <begin position="1"/>
        <end position="19"/>
    </location>
</feature>
<accession>A0A9N9LT65</accession>
<reference evidence="2" key="1">
    <citation type="submission" date="2021-07" db="EMBL/GenBank/DDBJ databases">
        <authorList>
            <person name="Durling M."/>
        </authorList>
    </citation>
    <scope>NUCLEOTIDE SEQUENCE</scope>
</reference>
<sequence>MQLFSTLLTVIALAYVAVACSGKDQDCCWNNMEGCVSQHGQFGQTPCAKKSYREDFCENFKTNRGARVSCTVAALVLEEEEVARRRRSLQEDGERYLDGCKLPCIAFNHTTNIYFKPN</sequence>
<dbReference type="EMBL" id="CAJVRM010000415">
    <property type="protein sequence ID" value="CAG8980764.1"/>
    <property type="molecule type" value="Genomic_DNA"/>
</dbReference>
<keyword evidence="1" id="KW-0732">Signal</keyword>
<evidence type="ECO:0000313" key="2">
    <source>
        <dbReference type="EMBL" id="CAG8980764.1"/>
    </source>
</evidence>
<proteinExistence type="predicted"/>